<dbReference type="InterPro" id="IPR047574">
    <property type="entry name" value="AD"/>
</dbReference>
<dbReference type="EMBL" id="JAEFBK010000007">
    <property type="protein sequence ID" value="KAG7586523.1"/>
    <property type="molecule type" value="Genomic_DNA"/>
</dbReference>
<keyword evidence="3" id="KW-1185">Reference proteome</keyword>
<name>A0A8T2BKY4_9BRAS</name>
<dbReference type="AlphaFoldDB" id="A0A8T2BKY4"/>
<dbReference type="SMART" id="SM00995">
    <property type="entry name" value="AD"/>
    <property type="match status" value="1"/>
</dbReference>
<proteinExistence type="predicted"/>
<feature type="domain" description="AD" evidence="1">
    <location>
        <begin position="91"/>
        <end position="180"/>
    </location>
</feature>
<sequence>MKPASATVAKHDGGGEDEKFAVGNVYAVKLITGDDFNGIVLAYDSGPNFAIFEEGTKPKPLDSKTLRMVNAKYITEMKNLGNVKDPLAKKTLVNLDGLIDKENQAIRNVEKIGFGVTAEAQRIFDAISKTLPIRWDKKDMLVMGEVIVRSPYHSDSVFGGTRAVNDRVKTVLEQVRKKLQLSDT</sequence>
<dbReference type="Pfam" id="PF09793">
    <property type="entry name" value="AD"/>
    <property type="match status" value="1"/>
</dbReference>
<dbReference type="InterPro" id="IPR039683">
    <property type="entry name" value="Lsm12-like"/>
</dbReference>
<reference evidence="2 3" key="1">
    <citation type="submission" date="2020-12" db="EMBL/GenBank/DDBJ databases">
        <title>Concerted genomic and epigenomic changes stabilize Arabidopsis allopolyploids.</title>
        <authorList>
            <person name="Chen Z."/>
        </authorList>
    </citation>
    <scope>NUCLEOTIDE SEQUENCE [LARGE SCALE GENOMIC DNA]</scope>
    <source>
        <strain evidence="2">Allo738</strain>
        <tissue evidence="2">Leaf</tissue>
    </source>
</reference>
<protein>
    <submittedName>
        <fullName evidence="2">Anticodon-binding domain</fullName>
    </submittedName>
</protein>
<dbReference type="PANTHER" id="PTHR13542">
    <property type="entry name" value="LSM12 HOMOLOG"/>
    <property type="match status" value="1"/>
</dbReference>
<gene>
    <name evidence="2" type="ORF">ISN45_Aa02g018170</name>
</gene>
<evidence type="ECO:0000313" key="3">
    <source>
        <dbReference type="Proteomes" id="UP000694240"/>
    </source>
</evidence>
<dbReference type="PROSITE" id="PS52001">
    <property type="entry name" value="AD"/>
    <property type="match status" value="1"/>
</dbReference>
<organism evidence="2 3">
    <name type="scientific">Arabidopsis thaliana x Arabidopsis arenosa</name>
    <dbReference type="NCBI Taxonomy" id="1240361"/>
    <lineage>
        <taxon>Eukaryota</taxon>
        <taxon>Viridiplantae</taxon>
        <taxon>Streptophyta</taxon>
        <taxon>Embryophyta</taxon>
        <taxon>Tracheophyta</taxon>
        <taxon>Spermatophyta</taxon>
        <taxon>Magnoliopsida</taxon>
        <taxon>eudicotyledons</taxon>
        <taxon>Gunneridae</taxon>
        <taxon>Pentapetalae</taxon>
        <taxon>rosids</taxon>
        <taxon>malvids</taxon>
        <taxon>Brassicales</taxon>
        <taxon>Brassicaceae</taxon>
        <taxon>Camelineae</taxon>
        <taxon>Arabidopsis</taxon>
    </lineage>
</organism>
<evidence type="ECO:0000313" key="2">
    <source>
        <dbReference type="EMBL" id="KAG7586523.1"/>
    </source>
</evidence>
<accession>A0A8T2BKY4</accession>
<comment type="caution">
    <text evidence="2">The sequence shown here is derived from an EMBL/GenBank/DDBJ whole genome shotgun (WGS) entry which is preliminary data.</text>
</comment>
<evidence type="ECO:0000259" key="1">
    <source>
        <dbReference type="PROSITE" id="PS52001"/>
    </source>
</evidence>
<dbReference type="Proteomes" id="UP000694240">
    <property type="component" value="Chromosome 7"/>
</dbReference>
<dbReference type="InterPro" id="IPR019181">
    <property type="entry name" value="LSM12_ABD"/>
</dbReference>